<evidence type="ECO:0000256" key="4">
    <source>
        <dbReference type="HAMAP-Rule" id="MF_00080"/>
    </source>
</evidence>
<reference evidence="8" key="1">
    <citation type="journal article" date="2020" name="mSystems">
        <title>Genome- and Community-Level Interaction Insights into Carbon Utilization and Element Cycling Functions of Hydrothermarchaeota in Hydrothermal Sediment.</title>
        <authorList>
            <person name="Zhou Z."/>
            <person name="Liu Y."/>
            <person name="Xu W."/>
            <person name="Pan J."/>
            <person name="Luo Z.H."/>
            <person name="Li M."/>
        </authorList>
    </citation>
    <scope>NUCLEOTIDE SEQUENCE [LARGE SCALE GENOMIC DNA]</scope>
    <source>
        <strain evidence="8">SpSt-876</strain>
    </source>
</reference>
<dbReference type="SUPFAM" id="SSF54364">
    <property type="entry name" value="Translation initiation factor IF3, N-terminal domain"/>
    <property type="match status" value="1"/>
</dbReference>
<dbReference type="Pfam" id="PF05198">
    <property type="entry name" value="IF3_N"/>
    <property type="match status" value="1"/>
</dbReference>
<protein>
    <recommendedName>
        <fullName evidence="4 5">Translation initiation factor IF-3</fullName>
    </recommendedName>
</protein>
<organism evidence="8">
    <name type="scientific">candidate division WOR-3 bacterium</name>
    <dbReference type="NCBI Taxonomy" id="2052148"/>
    <lineage>
        <taxon>Bacteria</taxon>
        <taxon>Bacteria division WOR-3</taxon>
    </lineage>
</organism>
<dbReference type="GO" id="GO:0005829">
    <property type="term" value="C:cytosol"/>
    <property type="evidence" value="ECO:0007669"/>
    <property type="project" value="TreeGrafter"/>
</dbReference>
<dbReference type="GO" id="GO:0016020">
    <property type="term" value="C:membrane"/>
    <property type="evidence" value="ECO:0007669"/>
    <property type="project" value="TreeGrafter"/>
</dbReference>
<dbReference type="Pfam" id="PF00707">
    <property type="entry name" value="IF3_C"/>
    <property type="match status" value="1"/>
</dbReference>
<keyword evidence="3 4" id="KW-0648">Protein biosynthesis</keyword>
<proteinExistence type="inferred from homology"/>
<dbReference type="Gene3D" id="3.30.110.10">
    <property type="entry name" value="Translation initiation factor 3 (IF-3), C-terminal domain"/>
    <property type="match status" value="1"/>
</dbReference>
<keyword evidence="4" id="KW-0963">Cytoplasm</keyword>
<evidence type="ECO:0000256" key="1">
    <source>
        <dbReference type="ARBA" id="ARBA00005439"/>
    </source>
</evidence>
<dbReference type="Gene3D" id="3.10.20.80">
    <property type="entry name" value="Translation initiation factor 3 (IF-3), N-terminal domain"/>
    <property type="match status" value="1"/>
</dbReference>
<comment type="function">
    <text evidence="4">IF-3 binds to the 30S ribosomal subunit and shifts the equilibrium between 70S ribosomes and their 50S and 30S subunits in favor of the free subunits, thus enhancing the availability of 30S subunits on which protein synthesis initiation begins.</text>
</comment>
<keyword evidence="2 4" id="KW-0396">Initiation factor</keyword>
<comment type="subcellular location">
    <subcellularLocation>
        <location evidence="4">Cytoplasm</location>
    </subcellularLocation>
</comment>
<comment type="similarity">
    <text evidence="1 4">Belongs to the IF-3 family.</text>
</comment>
<name>A0A7C6E9M3_UNCW3</name>
<dbReference type="NCBIfam" id="TIGR00168">
    <property type="entry name" value="infC"/>
    <property type="match status" value="1"/>
</dbReference>
<evidence type="ECO:0000256" key="5">
    <source>
        <dbReference type="NCBIfam" id="TIGR00168"/>
    </source>
</evidence>
<evidence type="ECO:0000256" key="3">
    <source>
        <dbReference type="ARBA" id="ARBA00022917"/>
    </source>
</evidence>
<evidence type="ECO:0000256" key="2">
    <source>
        <dbReference type="ARBA" id="ARBA00022540"/>
    </source>
</evidence>
<dbReference type="PANTHER" id="PTHR10938:SF0">
    <property type="entry name" value="TRANSLATION INITIATION FACTOR IF-3, MITOCHONDRIAL"/>
    <property type="match status" value="1"/>
</dbReference>
<dbReference type="EMBL" id="DTLI01000008">
    <property type="protein sequence ID" value="HHS51275.1"/>
    <property type="molecule type" value="Genomic_DNA"/>
</dbReference>
<dbReference type="GO" id="GO:0043022">
    <property type="term" value="F:ribosome binding"/>
    <property type="evidence" value="ECO:0007669"/>
    <property type="project" value="TreeGrafter"/>
</dbReference>
<dbReference type="SUPFAM" id="SSF55200">
    <property type="entry name" value="Translation initiation factor IF3, C-terminal domain"/>
    <property type="match status" value="1"/>
</dbReference>
<accession>A0A7C6E9M3</accession>
<dbReference type="PANTHER" id="PTHR10938">
    <property type="entry name" value="TRANSLATION INITIATION FACTOR IF-3"/>
    <property type="match status" value="1"/>
</dbReference>
<dbReference type="InterPro" id="IPR036787">
    <property type="entry name" value="T_IF-3_N_sf"/>
</dbReference>
<evidence type="ECO:0000259" key="6">
    <source>
        <dbReference type="Pfam" id="PF00707"/>
    </source>
</evidence>
<dbReference type="GO" id="GO:0032790">
    <property type="term" value="P:ribosome disassembly"/>
    <property type="evidence" value="ECO:0007669"/>
    <property type="project" value="TreeGrafter"/>
</dbReference>
<gene>
    <name evidence="4" type="primary">infC</name>
    <name evidence="8" type="ORF">ENW73_00205</name>
</gene>
<dbReference type="InterPro" id="IPR019815">
    <property type="entry name" value="Translation_initiation_fac_3_C"/>
</dbReference>
<evidence type="ECO:0000313" key="8">
    <source>
        <dbReference type="EMBL" id="HHS51275.1"/>
    </source>
</evidence>
<feature type="domain" description="Translation initiation factor 3 C-terminal" evidence="6">
    <location>
        <begin position="91"/>
        <end position="169"/>
    </location>
</feature>
<feature type="domain" description="Translation initiation factor 3 N-terminal" evidence="7">
    <location>
        <begin position="16"/>
        <end position="83"/>
    </location>
</feature>
<dbReference type="InterPro" id="IPR036788">
    <property type="entry name" value="T_IF-3_C_sf"/>
</dbReference>
<dbReference type="HAMAP" id="MF_00080">
    <property type="entry name" value="IF_3"/>
    <property type="match status" value="1"/>
</dbReference>
<dbReference type="AlphaFoldDB" id="A0A7C6E9M3"/>
<comment type="caution">
    <text evidence="8">The sequence shown here is derived from an EMBL/GenBank/DDBJ whole genome shotgun (WGS) entry which is preliminary data.</text>
</comment>
<dbReference type="InterPro" id="IPR019814">
    <property type="entry name" value="Translation_initiation_fac_3_N"/>
</dbReference>
<comment type="subunit">
    <text evidence="4">Monomer.</text>
</comment>
<dbReference type="GO" id="GO:0003743">
    <property type="term" value="F:translation initiation factor activity"/>
    <property type="evidence" value="ECO:0007669"/>
    <property type="project" value="UniProtKB-UniRule"/>
</dbReference>
<evidence type="ECO:0000259" key="7">
    <source>
        <dbReference type="Pfam" id="PF05198"/>
    </source>
</evidence>
<dbReference type="InterPro" id="IPR001288">
    <property type="entry name" value="Translation_initiation_fac_3"/>
</dbReference>
<sequence length="179" mass="20585">MSARDGSRVSHRPRANEAIRVPYVRVIGTDKKMIGVLPIREAILLARRQGMDLVEVSPNADPPVCLIADYGKYIYELKCREKESRKKQRSTEVREMRLRMKIGRHDYLVKLAKIKELLANRDRVRVSLILRGREVLHRDLAMKLIEQLTHDLADVASVESEPKVMGEKSQTVSVMFIPK</sequence>